<sequence>MATSTPGSGMVMTISGAGCAISMNTVAGCSRTVICAAYSVTSTEG</sequence>
<evidence type="ECO:0000313" key="2">
    <source>
        <dbReference type="Proteomes" id="UP000019593"/>
    </source>
</evidence>
<gene>
    <name evidence="1" type="ORF">roselon_00544</name>
</gene>
<dbReference type="KEGG" id="red:roselon_00544"/>
<protein>
    <submittedName>
        <fullName evidence="1">Uncharacterized protein</fullName>
    </submittedName>
</protein>
<evidence type="ECO:0000313" key="1">
    <source>
        <dbReference type="EMBL" id="AHM02984.1"/>
    </source>
</evidence>
<dbReference type="AlphaFoldDB" id="W8RPB8"/>
<proteinExistence type="predicted"/>
<reference evidence="1 2" key="1">
    <citation type="submission" date="2013-03" db="EMBL/GenBank/DDBJ databases">
        <authorList>
            <person name="Fiebig A."/>
            <person name="Goeker M."/>
            <person name="Klenk H.-P.P."/>
        </authorList>
    </citation>
    <scope>NUCLEOTIDE SEQUENCE [LARGE SCALE GENOMIC DNA]</scope>
    <source>
        <strain evidence="2">DSM 19469</strain>
    </source>
</reference>
<accession>W8RPB8</accession>
<dbReference type="EMBL" id="CP004372">
    <property type="protein sequence ID" value="AHM02984.1"/>
    <property type="molecule type" value="Genomic_DNA"/>
</dbReference>
<dbReference type="Proteomes" id="UP000019593">
    <property type="component" value="Chromosome"/>
</dbReference>
<dbReference type="HOGENOM" id="CLU_3204724_0_0_5"/>
<organism evidence="1 2">
    <name type="scientific">Roseicyclus elongatus DSM 19469</name>
    <dbReference type="NCBI Taxonomy" id="1294273"/>
    <lineage>
        <taxon>Bacteria</taxon>
        <taxon>Pseudomonadati</taxon>
        <taxon>Pseudomonadota</taxon>
        <taxon>Alphaproteobacteria</taxon>
        <taxon>Rhodobacterales</taxon>
        <taxon>Roseobacteraceae</taxon>
        <taxon>Roseicyclus</taxon>
    </lineage>
</organism>
<keyword evidence="2" id="KW-1185">Reference proteome</keyword>
<name>W8RPB8_9RHOB</name>